<dbReference type="AlphaFoldDB" id="A0A922CYE2"/>
<reference evidence="18" key="1">
    <citation type="journal article" date="2016" name="Insect Biochem. Mol. Biol.">
        <title>Multifaceted biological insights from a draft genome sequence of the tobacco hornworm moth, Manduca sexta.</title>
        <authorList>
            <person name="Kanost M.R."/>
            <person name="Arrese E.L."/>
            <person name="Cao X."/>
            <person name="Chen Y.R."/>
            <person name="Chellapilla S."/>
            <person name="Goldsmith M.R."/>
            <person name="Grosse-Wilde E."/>
            <person name="Heckel D.G."/>
            <person name="Herndon N."/>
            <person name="Jiang H."/>
            <person name="Papanicolaou A."/>
            <person name="Qu J."/>
            <person name="Soulages J.L."/>
            <person name="Vogel H."/>
            <person name="Walters J."/>
            <person name="Waterhouse R.M."/>
            <person name="Ahn S.J."/>
            <person name="Almeida F.C."/>
            <person name="An C."/>
            <person name="Aqrawi P."/>
            <person name="Bretschneider A."/>
            <person name="Bryant W.B."/>
            <person name="Bucks S."/>
            <person name="Chao H."/>
            <person name="Chevignon G."/>
            <person name="Christen J.M."/>
            <person name="Clarke D.F."/>
            <person name="Dittmer N.T."/>
            <person name="Ferguson L.C.F."/>
            <person name="Garavelou S."/>
            <person name="Gordon K.H.J."/>
            <person name="Gunaratna R.T."/>
            <person name="Han Y."/>
            <person name="Hauser F."/>
            <person name="He Y."/>
            <person name="Heidel-Fischer H."/>
            <person name="Hirsh A."/>
            <person name="Hu Y."/>
            <person name="Jiang H."/>
            <person name="Kalra D."/>
            <person name="Klinner C."/>
            <person name="Konig C."/>
            <person name="Kovar C."/>
            <person name="Kroll A.R."/>
            <person name="Kuwar S.S."/>
            <person name="Lee S.L."/>
            <person name="Lehman R."/>
            <person name="Li K."/>
            <person name="Li Z."/>
            <person name="Liang H."/>
            <person name="Lovelace S."/>
            <person name="Lu Z."/>
            <person name="Mansfield J.H."/>
            <person name="McCulloch K.J."/>
            <person name="Mathew T."/>
            <person name="Morton B."/>
            <person name="Muzny D.M."/>
            <person name="Neunemann D."/>
            <person name="Ongeri F."/>
            <person name="Pauchet Y."/>
            <person name="Pu L.L."/>
            <person name="Pyrousis I."/>
            <person name="Rao X.J."/>
            <person name="Redding A."/>
            <person name="Roesel C."/>
            <person name="Sanchez-Gracia A."/>
            <person name="Schaack S."/>
            <person name="Shukla A."/>
            <person name="Tetreau G."/>
            <person name="Wang Y."/>
            <person name="Xiong G.H."/>
            <person name="Traut W."/>
            <person name="Walsh T.K."/>
            <person name="Worley K.C."/>
            <person name="Wu D."/>
            <person name="Wu W."/>
            <person name="Wu Y.Q."/>
            <person name="Zhang X."/>
            <person name="Zou Z."/>
            <person name="Zucker H."/>
            <person name="Briscoe A.D."/>
            <person name="Burmester T."/>
            <person name="Clem R.J."/>
            <person name="Feyereisen R."/>
            <person name="Grimmelikhuijzen C.J.P."/>
            <person name="Hamodrakas S.J."/>
            <person name="Hansson B.S."/>
            <person name="Huguet E."/>
            <person name="Jermiin L.S."/>
            <person name="Lan Q."/>
            <person name="Lehman H.K."/>
            <person name="Lorenzen M."/>
            <person name="Merzendorfer H."/>
            <person name="Michalopoulos I."/>
            <person name="Morton D.B."/>
            <person name="Muthukrishnan S."/>
            <person name="Oakeshott J.G."/>
            <person name="Palmer W."/>
            <person name="Park Y."/>
            <person name="Passarelli A.L."/>
            <person name="Rozas J."/>
            <person name="Schwartz L.M."/>
            <person name="Smith W."/>
            <person name="Southgate A."/>
            <person name="Vilcinskas A."/>
            <person name="Vogt R."/>
            <person name="Wang P."/>
            <person name="Werren J."/>
            <person name="Yu X.Q."/>
            <person name="Zhou J.J."/>
            <person name="Brown S.J."/>
            <person name="Scherer S.E."/>
            <person name="Richards S."/>
            <person name="Blissard G.W."/>
        </authorList>
    </citation>
    <scope>NUCLEOTIDE SEQUENCE</scope>
</reference>
<comment type="catalytic activity">
    <reaction evidence="8">
        <text>13-octadecanoyloxy-octadecanoate + H2O = 13-hydroxy-octadecanoate + octadecanoate + H(+)</text>
        <dbReference type="Rhea" id="RHEA:52084"/>
        <dbReference type="ChEBI" id="CHEBI:15377"/>
        <dbReference type="ChEBI" id="CHEBI:15378"/>
        <dbReference type="ChEBI" id="CHEBI:25629"/>
        <dbReference type="ChEBI" id="CHEBI:136304"/>
        <dbReference type="ChEBI" id="CHEBI:136335"/>
    </reaction>
    <physiologicalReaction direction="left-to-right" evidence="8">
        <dbReference type="Rhea" id="RHEA:52085"/>
    </physiologicalReaction>
</comment>
<keyword evidence="19" id="KW-1185">Reference proteome</keyword>
<evidence type="ECO:0000256" key="16">
    <source>
        <dbReference type="ARBA" id="ARBA00049428"/>
    </source>
</evidence>
<feature type="transmembrane region" description="Helical" evidence="17">
    <location>
        <begin position="158"/>
        <end position="177"/>
    </location>
</feature>
<comment type="catalytic activity">
    <reaction evidence="12">
        <text>9-(9Z-octadecenoyloxy)-octadecanoate + H2O = 9-hydroxy-octadecanoate + (9Z)-octadecenoate + H(+)</text>
        <dbReference type="Rhea" id="RHEA:52048"/>
        <dbReference type="ChEBI" id="CHEBI:15377"/>
        <dbReference type="ChEBI" id="CHEBI:15378"/>
        <dbReference type="ChEBI" id="CHEBI:30823"/>
        <dbReference type="ChEBI" id="CHEBI:136282"/>
        <dbReference type="ChEBI" id="CHEBI:136286"/>
    </reaction>
    <physiologicalReaction direction="left-to-right" evidence="12">
        <dbReference type="Rhea" id="RHEA:52049"/>
    </physiologicalReaction>
</comment>
<dbReference type="GO" id="GO:0012505">
    <property type="term" value="C:endomembrane system"/>
    <property type="evidence" value="ECO:0007669"/>
    <property type="project" value="UniProtKB-SubCell"/>
</dbReference>
<comment type="similarity">
    <text evidence="3">Belongs to the AIG1 family.</text>
</comment>
<comment type="catalytic activity">
    <reaction evidence="11">
        <text>12-(9Z-octadecenoyloxy)-octadecanoate + H2O = 12-hydroxyoctadecanoate + (9Z)-octadecenoate + H(+)</text>
        <dbReference type="Rhea" id="RHEA:52060"/>
        <dbReference type="ChEBI" id="CHEBI:15377"/>
        <dbReference type="ChEBI" id="CHEBI:15378"/>
        <dbReference type="ChEBI" id="CHEBI:30823"/>
        <dbReference type="ChEBI" id="CHEBI:84201"/>
        <dbReference type="ChEBI" id="CHEBI:136302"/>
    </reaction>
    <physiologicalReaction direction="left-to-right" evidence="11">
        <dbReference type="Rhea" id="RHEA:52061"/>
    </physiologicalReaction>
</comment>
<name>A0A922CYE2_MANSE</name>
<organism evidence="18 19">
    <name type="scientific">Manduca sexta</name>
    <name type="common">Tobacco hawkmoth</name>
    <name type="synonym">Tobacco hornworm</name>
    <dbReference type="NCBI Taxonomy" id="7130"/>
    <lineage>
        <taxon>Eukaryota</taxon>
        <taxon>Metazoa</taxon>
        <taxon>Ecdysozoa</taxon>
        <taxon>Arthropoda</taxon>
        <taxon>Hexapoda</taxon>
        <taxon>Insecta</taxon>
        <taxon>Pterygota</taxon>
        <taxon>Neoptera</taxon>
        <taxon>Endopterygota</taxon>
        <taxon>Lepidoptera</taxon>
        <taxon>Glossata</taxon>
        <taxon>Ditrysia</taxon>
        <taxon>Bombycoidea</taxon>
        <taxon>Sphingidae</taxon>
        <taxon>Sphinginae</taxon>
        <taxon>Sphingini</taxon>
        <taxon>Manduca</taxon>
    </lineage>
</organism>
<evidence type="ECO:0000256" key="11">
    <source>
        <dbReference type="ARBA" id="ARBA00048701"/>
    </source>
</evidence>
<dbReference type="Proteomes" id="UP000791440">
    <property type="component" value="Unassembled WGS sequence"/>
</dbReference>
<evidence type="ECO:0000313" key="19">
    <source>
        <dbReference type="Proteomes" id="UP000791440"/>
    </source>
</evidence>
<evidence type="ECO:0000256" key="6">
    <source>
        <dbReference type="ARBA" id="ARBA00023136"/>
    </source>
</evidence>
<comment type="catalytic activity">
    <reaction evidence="14">
        <text>13-(9Z-octadecenoyloxy)-octadecanoate + H2O = 13-hydroxy-octadecanoate + (9Z)-octadecenoate + H(+)</text>
        <dbReference type="Rhea" id="RHEA:52064"/>
        <dbReference type="ChEBI" id="CHEBI:15377"/>
        <dbReference type="ChEBI" id="CHEBI:15378"/>
        <dbReference type="ChEBI" id="CHEBI:30823"/>
        <dbReference type="ChEBI" id="CHEBI:136303"/>
        <dbReference type="ChEBI" id="CHEBI:136304"/>
    </reaction>
    <physiologicalReaction direction="left-to-right" evidence="14">
        <dbReference type="Rhea" id="RHEA:52065"/>
    </physiologicalReaction>
</comment>
<sequence length="236" mass="27648">ARNMLSVVFHASVVLFDIYTLWYDQKYVELPLPEEFQELPLKARAIFLTFWCLVLQTIYFSIALLNDVIGTNAPAPKKAPLIRKIKDVLFSLAFPVALYVSSVFWSIYGIHKDLIFPDDIERLFPQWINHAMHTLIVPFIMIELLFTRRNYPTRNVGITVALIFNLMYVVWIHYLYFNKGAWAYPFLEVFNWPMRIIFCSFSTFMLLTVYTIGEKINYFVSPSTTAVYSNGVSKRH</sequence>
<comment type="caution">
    <text evidence="18">The sequence shown here is derived from an EMBL/GenBank/DDBJ whole genome shotgun (WGS) entry which is preliminary data.</text>
</comment>
<evidence type="ECO:0000256" key="2">
    <source>
        <dbReference type="ARBA" id="ARBA00004127"/>
    </source>
</evidence>
<dbReference type="Pfam" id="PF04750">
    <property type="entry name" value="Far-17a_AIG1"/>
    <property type="match status" value="1"/>
</dbReference>
<evidence type="ECO:0000256" key="9">
    <source>
        <dbReference type="ARBA" id="ARBA00047863"/>
    </source>
</evidence>
<protein>
    <recommendedName>
        <fullName evidence="20">Androgen-dependent TFPI-regulating protein</fullName>
    </recommendedName>
</protein>
<evidence type="ECO:0008006" key="20">
    <source>
        <dbReference type="Google" id="ProtNLM"/>
    </source>
</evidence>
<feature type="non-terminal residue" evidence="18">
    <location>
        <position position="1"/>
    </location>
</feature>
<evidence type="ECO:0000256" key="3">
    <source>
        <dbReference type="ARBA" id="ARBA00009300"/>
    </source>
</evidence>
<comment type="catalytic activity">
    <reaction evidence="1">
        <text>9-(9Z-hexadecenoyloxy)-octadecanoate + H2O = (9Z)-hexadecenoate + 9-hydroxy-octadecanoate + H(+)</text>
        <dbReference type="Rhea" id="RHEA:52068"/>
        <dbReference type="ChEBI" id="CHEBI:15377"/>
        <dbReference type="ChEBI" id="CHEBI:15378"/>
        <dbReference type="ChEBI" id="CHEBI:32372"/>
        <dbReference type="ChEBI" id="CHEBI:136286"/>
        <dbReference type="ChEBI" id="CHEBI:136309"/>
    </reaction>
    <physiologicalReaction direction="left-to-right" evidence="1">
        <dbReference type="Rhea" id="RHEA:52069"/>
    </physiologicalReaction>
</comment>
<feature type="transmembrane region" description="Helical" evidence="17">
    <location>
        <begin position="7"/>
        <end position="23"/>
    </location>
</feature>
<evidence type="ECO:0000256" key="12">
    <source>
        <dbReference type="ARBA" id="ARBA00048800"/>
    </source>
</evidence>
<evidence type="ECO:0000256" key="8">
    <source>
        <dbReference type="ARBA" id="ARBA00047427"/>
    </source>
</evidence>
<evidence type="ECO:0000256" key="14">
    <source>
        <dbReference type="ARBA" id="ARBA00049296"/>
    </source>
</evidence>
<keyword evidence="6 17" id="KW-0472">Membrane</keyword>
<evidence type="ECO:0000256" key="17">
    <source>
        <dbReference type="SAM" id="Phobius"/>
    </source>
</evidence>
<proteinExistence type="inferred from homology"/>
<dbReference type="GO" id="GO:0016020">
    <property type="term" value="C:membrane"/>
    <property type="evidence" value="ECO:0007669"/>
    <property type="project" value="InterPro"/>
</dbReference>
<dbReference type="EMBL" id="JH668775">
    <property type="protein sequence ID" value="KAG6461778.1"/>
    <property type="molecule type" value="Genomic_DNA"/>
</dbReference>
<feature type="transmembrane region" description="Helical" evidence="17">
    <location>
        <begin position="87"/>
        <end position="107"/>
    </location>
</feature>
<comment type="subcellular location">
    <subcellularLocation>
        <location evidence="2">Endomembrane system</location>
        <topology evidence="2">Multi-pass membrane protein</topology>
    </subcellularLocation>
</comment>
<accession>A0A922CYE2</accession>
<feature type="transmembrane region" description="Helical" evidence="17">
    <location>
        <begin position="127"/>
        <end position="146"/>
    </location>
</feature>
<dbReference type="InterPro" id="IPR006838">
    <property type="entry name" value="ADTRP_AIG1"/>
</dbReference>
<comment type="catalytic activity">
    <reaction evidence="10">
        <text>12-octadecanoyloxy-octadecanoate + H2O = 12-hydroxyoctadecanoate + octadecanoate + H(+)</text>
        <dbReference type="Rhea" id="RHEA:52080"/>
        <dbReference type="ChEBI" id="CHEBI:15377"/>
        <dbReference type="ChEBI" id="CHEBI:15378"/>
        <dbReference type="ChEBI" id="CHEBI:25629"/>
        <dbReference type="ChEBI" id="CHEBI:84201"/>
        <dbReference type="ChEBI" id="CHEBI:136330"/>
    </reaction>
    <physiologicalReaction direction="left-to-right" evidence="10">
        <dbReference type="Rhea" id="RHEA:52081"/>
    </physiologicalReaction>
</comment>
<evidence type="ECO:0000256" key="13">
    <source>
        <dbReference type="ARBA" id="ARBA00049221"/>
    </source>
</evidence>
<evidence type="ECO:0000256" key="7">
    <source>
        <dbReference type="ARBA" id="ARBA00047368"/>
    </source>
</evidence>
<feature type="transmembrane region" description="Helical" evidence="17">
    <location>
        <begin position="192"/>
        <end position="213"/>
    </location>
</feature>
<feature type="transmembrane region" description="Helical" evidence="17">
    <location>
        <begin position="43"/>
        <end position="66"/>
    </location>
</feature>
<evidence type="ECO:0000313" key="18">
    <source>
        <dbReference type="EMBL" id="KAG6461778.1"/>
    </source>
</evidence>
<evidence type="ECO:0000256" key="15">
    <source>
        <dbReference type="ARBA" id="ARBA00049322"/>
    </source>
</evidence>
<evidence type="ECO:0000256" key="5">
    <source>
        <dbReference type="ARBA" id="ARBA00022989"/>
    </source>
</evidence>
<comment type="catalytic activity">
    <reaction evidence="15">
        <text>13-(9Z-hexadecenoyloxy)-octadecanoate + H2O = 13-hydroxy-octadecanoate + (9Z)-hexadecenoate + H(+)</text>
        <dbReference type="Rhea" id="RHEA:52076"/>
        <dbReference type="ChEBI" id="CHEBI:15377"/>
        <dbReference type="ChEBI" id="CHEBI:15378"/>
        <dbReference type="ChEBI" id="CHEBI:32372"/>
        <dbReference type="ChEBI" id="CHEBI:136304"/>
        <dbReference type="ChEBI" id="CHEBI:136315"/>
    </reaction>
    <physiologicalReaction direction="left-to-right" evidence="15">
        <dbReference type="Rhea" id="RHEA:52077"/>
    </physiologicalReaction>
</comment>
<comment type="catalytic activity">
    <reaction evidence="16">
        <text>12-(9Z-hexadecenoyloxy)-octadecanoate + H2O = 12-hydroxyoctadecanoate + (9Z)-hexadecenoate + H(+)</text>
        <dbReference type="Rhea" id="RHEA:52072"/>
        <dbReference type="ChEBI" id="CHEBI:15377"/>
        <dbReference type="ChEBI" id="CHEBI:15378"/>
        <dbReference type="ChEBI" id="CHEBI:32372"/>
        <dbReference type="ChEBI" id="CHEBI:84201"/>
        <dbReference type="ChEBI" id="CHEBI:136312"/>
    </reaction>
    <physiologicalReaction direction="left-to-right" evidence="16">
        <dbReference type="Rhea" id="RHEA:52073"/>
    </physiologicalReaction>
</comment>
<comment type="catalytic activity">
    <reaction evidence="7">
        <text>12-hexadecanoyloxy-octadecanoate + H2O = 12-hydroxyoctadecanoate + hexadecanoate + H(+)</text>
        <dbReference type="Rhea" id="RHEA:52056"/>
        <dbReference type="ChEBI" id="CHEBI:7896"/>
        <dbReference type="ChEBI" id="CHEBI:15377"/>
        <dbReference type="ChEBI" id="CHEBI:15378"/>
        <dbReference type="ChEBI" id="CHEBI:83677"/>
        <dbReference type="ChEBI" id="CHEBI:84201"/>
    </reaction>
    <physiologicalReaction direction="left-to-right" evidence="7">
        <dbReference type="Rhea" id="RHEA:52057"/>
    </physiologicalReaction>
</comment>
<reference evidence="18" key="2">
    <citation type="submission" date="2020-12" db="EMBL/GenBank/DDBJ databases">
        <authorList>
            <person name="Kanost M."/>
        </authorList>
    </citation>
    <scope>NUCLEOTIDE SEQUENCE</scope>
</reference>
<evidence type="ECO:0000256" key="4">
    <source>
        <dbReference type="ARBA" id="ARBA00022692"/>
    </source>
</evidence>
<evidence type="ECO:0000256" key="10">
    <source>
        <dbReference type="ARBA" id="ARBA00048680"/>
    </source>
</evidence>
<comment type="catalytic activity">
    <reaction evidence="13">
        <text>9-octadecanoyloxy-octadecanoate + H2O = 9-hydroxy-octadecanoate + octadecanoate + H(+)</text>
        <dbReference type="Rhea" id="RHEA:52096"/>
        <dbReference type="ChEBI" id="CHEBI:15377"/>
        <dbReference type="ChEBI" id="CHEBI:15378"/>
        <dbReference type="ChEBI" id="CHEBI:25629"/>
        <dbReference type="ChEBI" id="CHEBI:136286"/>
        <dbReference type="ChEBI" id="CHEBI:136373"/>
    </reaction>
    <physiologicalReaction direction="left-to-right" evidence="13">
        <dbReference type="Rhea" id="RHEA:52097"/>
    </physiologicalReaction>
</comment>
<keyword evidence="5 17" id="KW-1133">Transmembrane helix</keyword>
<comment type="catalytic activity">
    <reaction evidence="9">
        <text>9-hexadecanoyloxy-octadecanoate + H2O = 9-hydroxy-octadecanoate + hexadecanoate + H(+)</text>
        <dbReference type="Rhea" id="RHEA:52052"/>
        <dbReference type="ChEBI" id="CHEBI:7896"/>
        <dbReference type="ChEBI" id="CHEBI:15377"/>
        <dbReference type="ChEBI" id="CHEBI:15378"/>
        <dbReference type="ChEBI" id="CHEBI:83670"/>
        <dbReference type="ChEBI" id="CHEBI:136286"/>
    </reaction>
    <physiologicalReaction direction="left-to-right" evidence="9">
        <dbReference type="Rhea" id="RHEA:52053"/>
    </physiologicalReaction>
</comment>
<gene>
    <name evidence="18" type="ORF">O3G_MSEX012854</name>
</gene>
<dbReference type="PANTHER" id="PTHR10989">
    <property type="entry name" value="ANDROGEN-INDUCED PROTEIN 1-RELATED"/>
    <property type="match status" value="1"/>
</dbReference>
<evidence type="ECO:0000256" key="1">
    <source>
        <dbReference type="ARBA" id="ARBA00000923"/>
    </source>
</evidence>
<keyword evidence="4 17" id="KW-0812">Transmembrane</keyword>
<dbReference type="PANTHER" id="PTHR10989:SF16">
    <property type="entry name" value="AT02829P-RELATED"/>
    <property type="match status" value="1"/>
</dbReference>